<dbReference type="Pfam" id="PF00589">
    <property type="entry name" value="Phage_integrase"/>
    <property type="match status" value="1"/>
</dbReference>
<comment type="similarity">
    <text evidence="2">Belongs to the 'phage' integrase family. XerD subfamily.</text>
</comment>
<feature type="domain" description="Tyr recombinase" evidence="11">
    <location>
        <begin position="115"/>
        <end position="300"/>
    </location>
</feature>
<keyword evidence="7" id="KW-0229">DNA integration</keyword>
<evidence type="ECO:0000256" key="6">
    <source>
        <dbReference type="ARBA" id="ARBA00022829"/>
    </source>
</evidence>
<evidence type="ECO:0000256" key="5">
    <source>
        <dbReference type="ARBA" id="ARBA00022618"/>
    </source>
</evidence>
<evidence type="ECO:0000256" key="10">
    <source>
        <dbReference type="ARBA" id="ARBA00023306"/>
    </source>
</evidence>
<protein>
    <recommendedName>
        <fullName evidence="3">Tyrosine recombinase XerD</fullName>
    </recommendedName>
</protein>
<dbReference type="Pfam" id="PF02899">
    <property type="entry name" value="Phage_int_SAM_1"/>
    <property type="match status" value="1"/>
</dbReference>
<evidence type="ECO:0000256" key="2">
    <source>
        <dbReference type="ARBA" id="ARBA00010450"/>
    </source>
</evidence>
<dbReference type="PROSITE" id="PS51898">
    <property type="entry name" value="TYR_RECOMBINASE"/>
    <property type="match status" value="1"/>
</dbReference>
<keyword evidence="9" id="KW-0233">DNA recombination</keyword>
<evidence type="ECO:0000259" key="12">
    <source>
        <dbReference type="PROSITE" id="PS51900"/>
    </source>
</evidence>
<dbReference type="InterPro" id="IPR011932">
    <property type="entry name" value="Recomb_XerD"/>
</dbReference>
<keyword evidence="6" id="KW-0159">Chromosome partition</keyword>
<dbReference type="Gene3D" id="1.10.150.130">
    <property type="match status" value="1"/>
</dbReference>
<evidence type="ECO:0000256" key="3">
    <source>
        <dbReference type="ARBA" id="ARBA00015810"/>
    </source>
</evidence>
<dbReference type="GO" id="GO:0003677">
    <property type="term" value="F:DNA binding"/>
    <property type="evidence" value="ECO:0007669"/>
    <property type="project" value="UniProtKB-KW"/>
</dbReference>
<dbReference type="AlphaFoldDB" id="A0A3B0Y8H1"/>
<gene>
    <name evidence="13" type="ORF">MNBD_GAMMA09-998</name>
</gene>
<dbReference type="InterPro" id="IPR010998">
    <property type="entry name" value="Integrase_recombinase_N"/>
</dbReference>
<dbReference type="EMBL" id="UOFI01000056">
    <property type="protein sequence ID" value="VAW64666.1"/>
    <property type="molecule type" value="Genomic_DNA"/>
</dbReference>
<dbReference type="InterPro" id="IPR004107">
    <property type="entry name" value="Integrase_SAM-like_N"/>
</dbReference>
<name>A0A3B0Y8H1_9ZZZZ</name>
<evidence type="ECO:0000256" key="9">
    <source>
        <dbReference type="ARBA" id="ARBA00023172"/>
    </source>
</evidence>
<feature type="domain" description="Core-binding (CB)" evidence="12">
    <location>
        <begin position="9"/>
        <end position="94"/>
    </location>
</feature>
<evidence type="ECO:0000256" key="8">
    <source>
        <dbReference type="ARBA" id="ARBA00023125"/>
    </source>
</evidence>
<sequence length="306" mass="34627">MAIVDQLPAGEQKVIERFLDALWMEHGLSQHTLSAYKNDLANLSLWLQQNNVDLRQAAQEHLQKFLAYRYEQGSKNRSAARLLSSMRRFYGWLLRERVIQVDPVELIEAPKPEQPLPKTLTEQQVEDLLGAPDLQHDLGVRDRAMLETLYATGLRVSELVGLELSQVSLDPGVVRVIGKGAKERLVPLGENAIECIQLYIKNARAGLMDGHLPCDSLFVTRRGKAMSRQAFWYLLKRYAVIIGIGEGALSPHTLRHAFATHLLNHGADLRVVQMLLGHSDISTTQIYTHVANQRLQELYLQHHPRA</sequence>
<dbReference type="InterPro" id="IPR023009">
    <property type="entry name" value="Tyrosine_recombinase_XerC/XerD"/>
</dbReference>
<organism evidence="13">
    <name type="scientific">hydrothermal vent metagenome</name>
    <dbReference type="NCBI Taxonomy" id="652676"/>
    <lineage>
        <taxon>unclassified sequences</taxon>
        <taxon>metagenomes</taxon>
        <taxon>ecological metagenomes</taxon>
    </lineage>
</organism>
<dbReference type="CDD" id="cd00798">
    <property type="entry name" value="INT_XerDC_C"/>
    <property type="match status" value="1"/>
</dbReference>
<proteinExistence type="inferred from homology"/>
<dbReference type="SUPFAM" id="SSF56349">
    <property type="entry name" value="DNA breaking-rejoining enzymes"/>
    <property type="match status" value="1"/>
</dbReference>
<dbReference type="InterPro" id="IPR002104">
    <property type="entry name" value="Integrase_catalytic"/>
</dbReference>
<dbReference type="Gene3D" id="1.10.443.10">
    <property type="entry name" value="Intergrase catalytic core"/>
    <property type="match status" value="1"/>
</dbReference>
<dbReference type="InterPro" id="IPR011010">
    <property type="entry name" value="DNA_brk_join_enz"/>
</dbReference>
<dbReference type="InterPro" id="IPR044068">
    <property type="entry name" value="CB"/>
</dbReference>
<evidence type="ECO:0000313" key="13">
    <source>
        <dbReference type="EMBL" id="VAW64666.1"/>
    </source>
</evidence>
<dbReference type="GO" id="GO:0005737">
    <property type="term" value="C:cytoplasm"/>
    <property type="evidence" value="ECO:0007669"/>
    <property type="project" value="UniProtKB-SubCell"/>
</dbReference>
<keyword evidence="10" id="KW-0131">Cell cycle</keyword>
<dbReference type="HAMAP" id="MF_01808">
    <property type="entry name" value="Recomb_XerC_XerD"/>
    <property type="match status" value="1"/>
</dbReference>
<evidence type="ECO:0000256" key="1">
    <source>
        <dbReference type="ARBA" id="ARBA00004496"/>
    </source>
</evidence>
<keyword evidence="8" id="KW-0238">DNA-binding</keyword>
<keyword evidence="4" id="KW-0963">Cytoplasm</keyword>
<evidence type="ECO:0000259" key="11">
    <source>
        <dbReference type="PROSITE" id="PS51898"/>
    </source>
</evidence>
<dbReference type="HAMAP" id="MF_01807">
    <property type="entry name" value="Recomb_XerD"/>
    <property type="match status" value="1"/>
</dbReference>
<dbReference type="PANTHER" id="PTHR30349">
    <property type="entry name" value="PHAGE INTEGRASE-RELATED"/>
    <property type="match status" value="1"/>
</dbReference>
<dbReference type="NCBIfam" id="NF001399">
    <property type="entry name" value="PRK00283.1"/>
    <property type="match status" value="1"/>
</dbReference>
<dbReference type="NCBIfam" id="TIGR02225">
    <property type="entry name" value="recomb_XerD"/>
    <property type="match status" value="1"/>
</dbReference>
<dbReference type="InterPro" id="IPR050090">
    <property type="entry name" value="Tyrosine_recombinase_XerCD"/>
</dbReference>
<comment type="subcellular location">
    <subcellularLocation>
        <location evidence="1">Cytoplasm</location>
    </subcellularLocation>
</comment>
<evidence type="ECO:0000256" key="4">
    <source>
        <dbReference type="ARBA" id="ARBA00022490"/>
    </source>
</evidence>
<evidence type="ECO:0000256" key="7">
    <source>
        <dbReference type="ARBA" id="ARBA00022908"/>
    </source>
</evidence>
<dbReference type="GO" id="GO:0051301">
    <property type="term" value="P:cell division"/>
    <property type="evidence" value="ECO:0007669"/>
    <property type="project" value="UniProtKB-KW"/>
</dbReference>
<dbReference type="GO" id="GO:0007059">
    <property type="term" value="P:chromosome segregation"/>
    <property type="evidence" value="ECO:0007669"/>
    <property type="project" value="UniProtKB-KW"/>
</dbReference>
<dbReference type="PANTHER" id="PTHR30349:SF90">
    <property type="entry name" value="TYROSINE RECOMBINASE XERD"/>
    <property type="match status" value="1"/>
</dbReference>
<dbReference type="GO" id="GO:0009009">
    <property type="term" value="F:site-specific recombinase activity"/>
    <property type="evidence" value="ECO:0007669"/>
    <property type="project" value="InterPro"/>
</dbReference>
<dbReference type="GO" id="GO:0006310">
    <property type="term" value="P:DNA recombination"/>
    <property type="evidence" value="ECO:0007669"/>
    <property type="project" value="UniProtKB-KW"/>
</dbReference>
<reference evidence="13" key="1">
    <citation type="submission" date="2018-06" db="EMBL/GenBank/DDBJ databases">
        <authorList>
            <person name="Zhirakovskaya E."/>
        </authorList>
    </citation>
    <scope>NUCLEOTIDE SEQUENCE</scope>
</reference>
<accession>A0A3B0Y8H1</accession>
<dbReference type="PROSITE" id="PS51900">
    <property type="entry name" value="CB"/>
    <property type="match status" value="1"/>
</dbReference>
<keyword evidence="5" id="KW-0132">Cell division</keyword>
<dbReference type="InterPro" id="IPR013762">
    <property type="entry name" value="Integrase-like_cat_sf"/>
</dbReference>